<feature type="transmembrane region" description="Helical" evidence="1">
    <location>
        <begin position="75"/>
        <end position="93"/>
    </location>
</feature>
<proteinExistence type="predicted"/>
<reference evidence="3" key="1">
    <citation type="submission" date="2022-11" db="UniProtKB">
        <authorList>
            <consortium name="WormBaseParasite"/>
        </authorList>
    </citation>
    <scope>IDENTIFICATION</scope>
</reference>
<keyword evidence="1" id="KW-0472">Membrane</keyword>
<dbReference type="AlphaFoldDB" id="A0A914WX27"/>
<name>A0A914WX27_9BILA</name>
<evidence type="ECO:0000313" key="2">
    <source>
        <dbReference type="Proteomes" id="UP000887566"/>
    </source>
</evidence>
<keyword evidence="1" id="KW-0812">Transmembrane</keyword>
<protein>
    <submittedName>
        <fullName evidence="3">Uncharacterized protein</fullName>
    </submittedName>
</protein>
<dbReference type="WBParaSite" id="PSAMB.scaffold558size47216.g6891.t1">
    <property type="protein sequence ID" value="PSAMB.scaffold558size47216.g6891.t1"/>
    <property type="gene ID" value="PSAMB.scaffold558size47216.g6891"/>
</dbReference>
<evidence type="ECO:0000313" key="3">
    <source>
        <dbReference type="WBParaSite" id="PSAMB.scaffold558size47216.g6891.t1"/>
    </source>
</evidence>
<keyword evidence="2" id="KW-1185">Reference proteome</keyword>
<keyword evidence="1" id="KW-1133">Transmembrane helix</keyword>
<organism evidence="2 3">
    <name type="scientific">Plectus sambesii</name>
    <dbReference type="NCBI Taxonomy" id="2011161"/>
    <lineage>
        <taxon>Eukaryota</taxon>
        <taxon>Metazoa</taxon>
        <taxon>Ecdysozoa</taxon>
        <taxon>Nematoda</taxon>
        <taxon>Chromadorea</taxon>
        <taxon>Plectida</taxon>
        <taxon>Plectina</taxon>
        <taxon>Plectoidea</taxon>
        <taxon>Plectidae</taxon>
        <taxon>Plectus</taxon>
    </lineage>
</organism>
<dbReference type="Proteomes" id="UP000887566">
    <property type="component" value="Unplaced"/>
</dbReference>
<evidence type="ECO:0000256" key="1">
    <source>
        <dbReference type="SAM" id="Phobius"/>
    </source>
</evidence>
<sequence length="95" mass="10707">EKWQPACVSLDNDHKICSLAPSGEAMGKMSAAEQNELKKALHNDQLRCGEPTFAEAQHSFNYCRDKSFCNGAHKAEFFILAIIFSSLICHFIFRL</sequence>
<accession>A0A914WX27</accession>